<feature type="transmembrane region" description="Helical" evidence="1">
    <location>
        <begin position="221"/>
        <end position="240"/>
    </location>
</feature>
<protein>
    <submittedName>
        <fullName evidence="2">Uncharacterized protein</fullName>
    </submittedName>
</protein>
<evidence type="ECO:0000313" key="2">
    <source>
        <dbReference type="EMBL" id="RSL16602.1"/>
    </source>
</evidence>
<keyword evidence="1" id="KW-1133">Transmembrane helix</keyword>
<keyword evidence="1" id="KW-0812">Transmembrane</keyword>
<dbReference type="AlphaFoldDB" id="A0A3R9NTP5"/>
<keyword evidence="1" id="KW-0472">Membrane</keyword>
<name>A0A3R9NTP5_9BACT</name>
<dbReference type="OrthoDB" id="111710at2"/>
<feature type="transmembrane region" description="Helical" evidence="1">
    <location>
        <begin position="139"/>
        <end position="156"/>
    </location>
</feature>
<comment type="caution">
    <text evidence="2">The sequence shown here is derived from an EMBL/GenBank/DDBJ whole genome shotgun (WGS) entry which is preliminary data.</text>
</comment>
<dbReference type="Proteomes" id="UP000269669">
    <property type="component" value="Unassembled WGS sequence"/>
</dbReference>
<dbReference type="RefSeq" id="WP_125485184.1">
    <property type="nucleotide sequence ID" value="NZ_RSDW01000001.1"/>
</dbReference>
<feature type="transmembrane region" description="Helical" evidence="1">
    <location>
        <begin position="47"/>
        <end position="66"/>
    </location>
</feature>
<organism evidence="2 3">
    <name type="scientific">Edaphobacter aggregans</name>
    <dbReference type="NCBI Taxonomy" id="570835"/>
    <lineage>
        <taxon>Bacteria</taxon>
        <taxon>Pseudomonadati</taxon>
        <taxon>Acidobacteriota</taxon>
        <taxon>Terriglobia</taxon>
        <taxon>Terriglobales</taxon>
        <taxon>Acidobacteriaceae</taxon>
        <taxon>Edaphobacter</taxon>
    </lineage>
</organism>
<evidence type="ECO:0000256" key="1">
    <source>
        <dbReference type="SAM" id="Phobius"/>
    </source>
</evidence>
<dbReference type="EMBL" id="RSDW01000001">
    <property type="protein sequence ID" value="RSL16602.1"/>
    <property type="molecule type" value="Genomic_DNA"/>
</dbReference>
<evidence type="ECO:0000313" key="3">
    <source>
        <dbReference type="Proteomes" id="UP000269669"/>
    </source>
</evidence>
<sequence length="320" mass="35831">MQSTETATANSRPYLALGLTFLLLGVGYANPWPLVTSPPAGMWNGQLAFEVLNLYALVVFLGWAHFLYAWQGQWKASGRLTPLRRALYWGTVAAALILLAVLRKWWGVAVFSLVVWVYNIAHFIKAEILFAGARERSRFYSPVIAFAWFTLVLFQAGPMGKLAVAVGGSVLLAVALLVAGDWRVLAEGQVRLPVLTLFLLGETLVWTAYGQYMSPAFRVGIYVFHIAAASFFHYLSSYFFASGRSRLTQPWVIAVVNVVFLCAGYAVAHTGWLRWASVWLAPEWFTLWVALHLVGSDLLPWWRRSVARSTAQTQLIRERI</sequence>
<gene>
    <name evidence="2" type="ORF">EDE15_2123</name>
</gene>
<feature type="transmembrane region" description="Helical" evidence="1">
    <location>
        <begin position="284"/>
        <end position="302"/>
    </location>
</feature>
<proteinExistence type="predicted"/>
<feature type="transmembrane region" description="Helical" evidence="1">
    <location>
        <begin position="108"/>
        <end position="132"/>
    </location>
</feature>
<feature type="transmembrane region" description="Helical" evidence="1">
    <location>
        <begin position="192"/>
        <end position="209"/>
    </location>
</feature>
<feature type="transmembrane region" description="Helical" evidence="1">
    <location>
        <begin position="86"/>
        <end position="102"/>
    </location>
</feature>
<accession>A0A3R9NTP5</accession>
<reference evidence="2 3" key="1">
    <citation type="submission" date="2018-12" db="EMBL/GenBank/DDBJ databases">
        <title>Sequencing of bacterial isolates from soil warming experiment in Harvard Forest, Massachusetts, USA.</title>
        <authorList>
            <person name="Deangelis K."/>
        </authorList>
    </citation>
    <scope>NUCLEOTIDE SEQUENCE [LARGE SCALE GENOMIC DNA]</scope>
    <source>
        <strain evidence="2 3">EB153</strain>
    </source>
</reference>
<feature type="transmembrane region" description="Helical" evidence="1">
    <location>
        <begin position="162"/>
        <end position="180"/>
    </location>
</feature>
<feature type="transmembrane region" description="Helical" evidence="1">
    <location>
        <begin position="252"/>
        <end position="272"/>
    </location>
</feature>
<keyword evidence="3" id="KW-1185">Reference proteome</keyword>